<organism evidence="1 2">
    <name type="scientific">Opisthorchis viverrini</name>
    <name type="common">Southeast Asian liver fluke</name>
    <dbReference type="NCBI Taxonomy" id="6198"/>
    <lineage>
        <taxon>Eukaryota</taxon>
        <taxon>Metazoa</taxon>
        <taxon>Spiralia</taxon>
        <taxon>Lophotrochozoa</taxon>
        <taxon>Platyhelminthes</taxon>
        <taxon>Trematoda</taxon>
        <taxon>Digenea</taxon>
        <taxon>Opisthorchiida</taxon>
        <taxon>Opisthorchiata</taxon>
        <taxon>Opisthorchiidae</taxon>
        <taxon>Opisthorchis</taxon>
    </lineage>
</organism>
<dbReference type="CTD" id="20326758"/>
<dbReference type="GeneID" id="20326758"/>
<accession>A0A075A2C3</accession>
<dbReference type="Proteomes" id="UP000054324">
    <property type="component" value="Unassembled WGS sequence"/>
</dbReference>
<evidence type="ECO:0000313" key="1">
    <source>
        <dbReference type="EMBL" id="KER33521.1"/>
    </source>
</evidence>
<proteinExistence type="predicted"/>
<dbReference type="OrthoDB" id="6351677at2759"/>
<keyword evidence="2" id="KW-1185">Reference proteome</keyword>
<sequence length="613" mass="69826">MTQGGVRLSVKYPGSKCSKTELPLLTDLELDLFLNILARPDQAIVVSVFDSRRGVELRENRSLLACLISIIRRYCGRLRCYHHTNRFSENPTLSFCKRLYTEQHKRIPSAGPFRRKTACQDPRDTHHYAPFCAREILYALGTRSPCGSLTTAFSRYRFLSYDLACVSTANSTRPLLQQRYGPAVRTGSCLIFIGGKLCHLGDSITGYPDKLLSRKLLERKIAECFKQVLGAACARPISQSEGSVDATVKIVHPFSNVPGIICNALLIKLLKIRRQPTTGFALFGAHEAHSPSFRRSHVLLETKLHEIIEIHSFAVDKLSATLYMHRDIPTIVPAETEAAWYSTFSYLEASQKRDSAEIQYYVDTLKLYAATITVRQVNGFYTSLPNRLTVSGLFPPFAWFADQNPSKKSVDGHMQHVAKSEQPVQCDRSIYREGDRNPRYRAIIPLAAVWYADVDTALCRTLLVPNCHATRRKGYCQLAPALHRSREAEVGFEPWTFRSLFTGNSTETLGYDLLQLDWLHRCRLMFQLVRYSRYLRIFSQGKLFIRLLKTLRQHTTGYLGLISCSTLPVPNSHATRRRHEVWDTARLPKRRQGKSRGRGWVRTTDLLISEFTL</sequence>
<name>A0A075A2C3_OPIVI</name>
<dbReference type="AlphaFoldDB" id="A0A075A2C3"/>
<evidence type="ECO:0000313" key="2">
    <source>
        <dbReference type="Proteomes" id="UP000054324"/>
    </source>
</evidence>
<gene>
    <name evidence="1" type="ORF">T265_12590</name>
</gene>
<protein>
    <submittedName>
        <fullName evidence="1">Uncharacterized protein</fullName>
    </submittedName>
</protein>
<dbReference type="RefSeq" id="XP_009162775.1">
    <property type="nucleotide sequence ID" value="XM_009164511.1"/>
</dbReference>
<dbReference type="KEGG" id="ovi:T265_12590"/>
<reference evidence="1 2" key="1">
    <citation type="submission" date="2013-11" db="EMBL/GenBank/DDBJ databases">
        <title>Opisthorchis viverrini - life in the bile duct.</title>
        <authorList>
            <person name="Young N.D."/>
            <person name="Nagarajan N."/>
            <person name="Lin S.J."/>
            <person name="Korhonen P.K."/>
            <person name="Jex A.R."/>
            <person name="Hall R.S."/>
            <person name="Safavi-Hemami H."/>
            <person name="Kaewkong W."/>
            <person name="Bertrand D."/>
            <person name="Gao S."/>
            <person name="Seet Q."/>
            <person name="Wongkham S."/>
            <person name="Teh B.T."/>
            <person name="Wongkham C."/>
            <person name="Intapan P.M."/>
            <person name="Maleewong W."/>
            <person name="Yang X."/>
            <person name="Hu M."/>
            <person name="Wang Z."/>
            <person name="Hofmann A."/>
            <person name="Sternberg P.W."/>
            <person name="Tan P."/>
            <person name="Wang J."/>
            <person name="Gasser R.B."/>
        </authorList>
    </citation>
    <scope>NUCLEOTIDE SEQUENCE [LARGE SCALE GENOMIC DNA]</scope>
</reference>
<dbReference type="EMBL" id="KL596624">
    <property type="protein sequence ID" value="KER33521.1"/>
    <property type="molecule type" value="Genomic_DNA"/>
</dbReference>